<comment type="subcellular location">
    <subcellularLocation>
        <location evidence="1">Membrane</location>
        <topology evidence="1">Single-pass type I membrane protein</topology>
    </subcellularLocation>
</comment>
<comment type="catalytic activity">
    <reaction evidence="11">
        <text>GTP = 3',5'-cyclic GMP + diphosphate</text>
        <dbReference type="Rhea" id="RHEA:13665"/>
        <dbReference type="ChEBI" id="CHEBI:33019"/>
        <dbReference type="ChEBI" id="CHEBI:37565"/>
        <dbReference type="ChEBI" id="CHEBI:57746"/>
        <dbReference type="EC" id="4.6.1.2"/>
    </reaction>
</comment>
<evidence type="ECO:0000256" key="4">
    <source>
        <dbReference type="ARBA" id="ARBA00022729"/>
    </source>
</evidence>
<feature type="compositionally biased region" description="Basic and acidic residues" evidence="12">
    <location>
        <begin position="708"/>
        <end position="726"/>
    </location>
</feature>
<keyword evidence="9 11" id="KW-0141">cGMP biosynthesis</keyword>
<dbReference type="Proteomes" id="UP001217089">
    <property type="component" value="Unassembled WGS sequence"/>
</dbReference>
<keyword evidence="5" id="KW-0547">Nucleotide-binding</keyword>
<evidence type="ECO:0000259" key="14">
    <source>
        <dbReference type="PROSITE" id="PS50125"/>
    </source>
</evidence>
<dbReference type="EC" id="4.6.1.2" evidence="2 11"/>
<dbReference type="InterPro" id="IPR011645">
    <property type="entry name" value="HNOB_dom_associated"/>
</dbReference>
<dbReference type="Pfam" id="PF07714">
    <property type="entry name" value="PK_Tyr_Ser-Thr"/>
    <property type="match status" value="1"/>
</dbReference>
<dbReference type="InterPro" id="IPR018297">
    <property type="entry name" value="A/G_cyclase_CS"/>
</dbReference>
<evidence type="ECO:0000313" key="15">
    <source>
        <dbReference type="EMBL" id="KAJ8299585.1"/>
    </source>
</evidence>
<dbReference type="PANTHER" id="PTHR11920">
    <property type="entry name" value="GUANYLYL CYCLASE"/>
    <property type="match status" value="1"/>
</dbReference>
<sequence length="790" mass="88555">MQLLKSMIWQVRFEEIDFVTALLSGSVRASFRNLGRRRSVPRKSVLPKITKPASANNDVGNTVSKEDSPQFHKSEHGTIFGSVAYVRGALVSVKRMSKNTINVTKEVIQELNQLMELKHQNLCAFVGSCIDPGRVLLLWEYCPKGSLQDVIWNQNIKLDRMFMFALSQDIAKGLEFIHKSSVHFHGNLKSSNCVVDSRWTCKLTDFGVPRIRAMDKTSLTYNEDTLEKLLWTAPEILRGEKIVDRQKADIFSLGIILKEIFTRSGPYTEYPFLTVVEIITKIREHVTGSEHAFRPMIGFDLKPCTDLVSLIEECWGEDPLHRPSAARVSKSLNRINPSKNLTMIDSMLAILEKYANHLEELVAERTSELDAEKKKTENLLYRMLPQSVAEDLKLGKTVKAEQFDEATIYFSDIVGFTTICADSTPIEVVNLLNSLYTLFDDIITRYDVYKVETIGDAYMLASGLPKRNGDRHTKEICDCALDILASVGTFCIPHQVGKRLRIRVGIHSGPVVAGVVGLAMPRYCLFGDTVNTASRMESTGLPLKIHLSSAARENLENYPGYHLNCRGEINVKGKGIMKTYFLYGRDGFAKDLPKIEEDKPIDTTKTISISSDMCVLRNQMSVCSDMSSISKQHSTSSDISDISKKISTSSEISHADININCDSDNVNKNSPLPEPDSFDRSKMKFTISSDHNDLNKIEILHENNSNNIKKDNQTNPKVEKSNKVNESDVTPSRKRTSTVGDVRRIIKQMSALNEICGPNKNVSNILSDINSRVIPKTGTRDIRRKSATGA</sequence>
<accession>A0ABQ9E369</accession>
<evidence type="ECO:0000256" key="6">
    <source>
        <dbReference type="ARBA" id="ARBA00022989"/>
    </source>
</evidence>
<dbReference type="InterPro" id="IPR001054">
    <property type="entry name" value="A/G_cyclase"/>
</dbReference>
<evidence type="ECO:0000256" key="10">
    <source>
        <dbReference type="RuleBase" id="RU000405"/>
    </source>
</evidence>
<dbReference type="InterPro" id="IPR001245">
    <property type="entry name" value="Ser-Thr/Tyr_kinase_cat_dom"/>
</dbReference>
<keyword evidence="6" id="KW-1133">Transmembrane helix</keyword>
<feature type="non-terminal residue" evidence="15">
    <location>
        <position position="790"/>
    </location>
</feature>
<dbReference type="Gene3D" id="3.30.70.1230">
    <property type="entry name" value="Nucleotide cyclase"/>
    <property type="match status" value="1"/>
</dbReference>
<evidence type="ECO:0000256" key="9">
    <source>
        <dbReference type="ARBA" id="ARBA00023293"/>
    </source>
</evidence>
<dbReference type="SMART" id="SM00044">
    <property type="entry name" value="CYCc"/>
    <property type="match status" value="1"/>
</dbReference>
<comment type="similarity">
    <text evidence="10">Belongs to the adenylyl cyclase class-4/guanylyl cyclase family.</text>
</comment>
<name>A0ABQ9E369_TEGGR</name>
<dbReference type="InterPro" id="IPR029787">
    <property type="entry name" value="Nucleotide_cyclase"/>
</dbReference>
<dbReference type="Gene3D" id="1.10.510.10">
    <property type="entry name" value="Transferase(Phosphotransferase) domain 1"/>
    <property type="match status" value="1"/>
</dbReference>
<evidence type="ECO:0000256" key="7">
    <source>
        <dbReference type="ARBA" id="ARBA00023136"/>
    </source>
</evidence>
<dbReference type="InterPro" id="IPR011009">
    <property type="entry name" value="Kinase-like_dom_sf"/>
</dbReference>
<organism evidence="15 16">
    <name type="scientific">Tegillarca granosa</name>
    <name type="common">Malaysian cockle</name>
    <name type="synonym">Anadara granosa</name>
    <dbReference type="NCBI Taxonomy" id="220873"/>
    <lineage>
        <taxon>Eukaryota</taxon>
        <taxon>Metazoa</taxon>
        <taxon>Spiralia</taxon>
        <taxon>Lophotrochozoa</taxon>
        <taxon>Mollusca</taxon>
        <taxon>Bivalvia</taxon>
        <taxon>Autobranchia</taxon>
        <taxon>Pteriomorphia</taxon>
        <taxon>Arcoida</taxon>
        <taxon>Arcoidea</taxon>
        <taxon>Arcidae</taxon>
        <taxon>Tegillarca</taxon>
    </lineage>
</organism>
<keyword evidence="4" id="KW-0732">Signal</keyword>
<dbReference type="InterPro" id="IPR050401">
    <property type="entry name" value="Cyclic_nucleotide_synthase"/>
</dbReference>
<dbReference type="PROSITE" id="PS00452">
    <property type="entry name" value="GUANYLATE_CYCLASE_1"/>
    <property type="match status" value="1"/>
</dbReference>
<gene>
    <name evidence="15" type="ORF">KUTeg_023645</name>
</gene>
<evidence type="ECO:0000313" key="16">
    <source>
        <dbReference type="Proteomes" id="UP001217089"/>
    </source>
</evidence>
<proteinExistence type="inferred from homology"/>
<dbReference type="CDD" id="cd07302">
    <property type="entry name" value="CHD"/>
    <property type="match status" value="1"/>
</dbReference>
<reference evidence="15 16" key="1">
    <citation type="submission" date="2022-12" db="EMBL/GenBank/DDBJ databases">
        <title>Chromosome-level genome of Tegillarca granosa.</title>
        <authorList>
            <person name="Kim J."/>
        </authorList>
    </citation>
    <scope>NUCLEOTIDE SEQUENCE [LARGE SCALE GENOMIC DNA]</scope>
    <source>
        <strain evidence="15">Teg-2019</strain>
        <tissue evidence="15">Adductor muscle</tissue>
    </source>
</reference>
<keyword evidence="8 10" id="KW-0456">Lyase</keyword>
<feature type="domain" description="Protein kinase" evidence="13">
    <location>
        <begin position="65"/>
        <end position="335"/>
    </location>
</feature>
<dbReference type="PROSITE" id="PS50125">
    <property type="entry name" value="GUANYLATE_CYCLASE_2"/>
    <property type="match status" value="1"/>
</dbReference>
<keyword evidence="7" id="KW-0472">Membrane</keyword>
<feature type="region of interest" description="Disordered" evidence="12">
    <location>
        <begin position="701"/>
        <end position="736"/>
    </location>
</feature>
<dbReference type="SUPFAM" id="SSF55073">
    <property type="entry name" value="Nucleotide cyclase"/>
    <property type="match status" value="1"/>
</dbReference>
<dbReference type="PANTHER" id="PTHR11920:SF335">
    <property type="entry name" value="GUANYLATE CYCLASE"/>
    <property type="match status" value="1"/>
</dbReference>
<evidence type="ECO:0000256" key="1">
    <source>
        <dbReference type="ARBA" id="ARBA00004479"/>
    </source>
</evidence>
<dbReference type="Pfam" id="PF07701">
    <property type="entry name" value="HNOBA"/>
    <property type="match status" value="1"/>
</dbReference>
<evidence type="ECO:0000256" key="8">
    <source>
        <dbReference type="ARBA" id="ARBA00023239"/>
    </source>
</evidence>
<keyword evidence="3" id="KW-0812">Transmembrane</keyword>
<evidence type="ECO:0000256" key="11">
    <source>
        <dbReference type="RuleBase" id="RU003431"/>
    </source>
</evidence>
<dbReference type="InterPro" id="IPR000719">
    <property type="entry name" value="Prot_kinase_dom"/>
</dbReference>
<dbReference type="PROSITE" id="PS50011">
    <property type="entry name" value="PROTEIN_KINASE_DOM"/>
    <property type="match status" value="1"/>
</dbReference>
<feature type="domain" description="Guanylate cyclase" evidence="14">
    <location>
        <begin position="407"/>
        <end position="537"/>
    </location>
</feature>
<keyword evidence="16" id="KW-1185">Reference proteome</keyword>
<evidence type="ECO:0000256" key="2">
    <source>
        <dbReference type="ARBA" id="ARBA00012202"/>
    </source>
</evidence>
<evidence type="ECO:0000256" key="12">
    <source>
        <dbReference type="SAM" id="MobiDB-lite"/>
    </source>
</evidence>
<dbReference type="Gene3D" id="6.10.250.780">
    <property type="match status" value="1"/>
</dbReference>
<dbReference type="EMBL" id="JARBDR010000921">
    <property type="protein sequence ID" value="KAJ8299585.1"/>
    <property type="molecule type" value="Genomic_DNA"/>
</dbReference>
<comment type="caution">
    <text evidence="15">The sequence shown here is derived from an EMBL/GenBank/DDBJ whole genome shotgun (WGS) entry which is preliminary data.</text>
</comment>
<protein>
    <recommendedName>
        <fullName evidence="2 11">Guanylate cyclase</fullName>
        <ecNumber evidence="2 11">4.6.1.2</ecNumber>
    </recommendedName>
</protein>
<dbReference type="Pfam" id="PF00211">
    <property type="entry name" value="Guanylate_cyc"/>
    <property type="match status" value="1"/>
</dbReference>
<evidence type="ECO:0000256" key="5">
    <source>
        <dbReference type="ARBA" id="ARBA00022741"/>
    </source>
</evidence>
<evidence type="ECO:0000259" key="13">
    <source>
        <dbReference type="PROSITE" id="PS50011"/>
    </source>
</evidence>
<evidence type="ECO:0000256" key="3">
    <source>
        <dbReference type="ARBA" id="ARBA00022692"/>
    </source>
</evidence>
<dbReference type="SUPFAM" id="SSF56112">
    <property type="entry name" value="Protein kinase-like (PK-like)"/>
    <property type="match status" value="1"/>
</dbReference>